<sequence>MKQSFSMDEKSYIQLLLNSLPHTRKEIVGSKYLGAFVFTFLILSILFVGNLVIHGEITQWKQLLFIFCTVAVFISFAFPFSFQFKNQYLMIGIAVLFVLYLIIISKFIPNLNDRLREGIQTVLSFDNALLYLRVVLSVVLLYIFSWMLSIRIYSRKVF</sequence>
<dbReference type="PANTHER" id="PTHR41309:SF2">
    <property type="entry name" value="MEMBRANE PROTEIN"/>
    <property type="match status" value="1"/>
</dbReference>
<keyword evidence="1" id="KW-0472">Membrane</keyword>
<keyword evidence="1" id="KW-0812">Transmembrane</keyword>
<gene>
    <name evidence="2" type="ORF">QYB95_12800</name>
</gene>
<accession>A0ABT8GSP2</accession>
<name>A0ABT8GSP2_9BACL</name>
<feature type="transmembrane region" description="Helical" evidence="1">
    <location>
        <begin position="128"/>
        <end position="148"/>
    </location>
</feature>
<feature type="transmembrane region" description="Helical" evidence="1">
    <location>
        <begin position="59"/>
        <end position="81"/>
    </location>
</feature>
<feature type="transmembrane region" description="Helical" evidence="1">
    <location>
        <begin position="32"/>
        <end position="53"/>
    </location>
</feature>
<evidence type="ECO:0000313" key="3">
    <source>
        <dbReference type="Proteomes" id="UP001172743"/>
    </source>
</evidence>
<dbReference type="Pfam" id="PF13346">
    <property type="entry name" value="ABC2_membrane_5"/>
    <property type="match status" value="1"/>
</dbReference>
<dbReference type="PANTHER" id="PTHR41309">
    <property type="entry name" value="MEMBRANE PROTEIN-RELATED"/>
    <property type="match status" value="1"/>
</dbReference>
<reference evidence="2" key="1">
    <citation type="submission" date="2023-07" db="EMBL/GenBank/DDBJ databases">
        <title>Ureibacillus sp. isolated from freshwater well.</title>
        <authorList>
            <person name="Kirdat K."/>
            <person name="Bhatt A."/>
            <person name="Teware R."/>
            <person name="Bhavsar Y."/>
            <person name="Yadav A."/>
        </authorList>
    </citation>
    <scope>NUCLEOTIDE SEQUENCE</scope>
    <source>
        <strain evidence="2">BA0131</strain>
    </source>
</reference>
<dbReference type="EMBL" id="JAUHTQ010000009">
    <property type="protein sequence ID" value="MDN4494423.1"/>
    <property type="molecule type" value="Genomic_DNA"/>
</dbReference>
<dbReference type="Proteomes" id="UP001172743">
    <property type="component" value="Unassembled WGS sequence"/>
</dbReference>
<keyword evidence="3" id="KW-1185">Reference proteome</keyword>
<protein>
    <submittedName>
        <fullName evidence="2">ABC-2 transporter permease</fullName>
    </submittedName>
</protein>
<evidence type="ECO:0000313" key="2">
    <source>
        <dbReference type="EMBL" id="MDN4494423.1"/>
    </source>
</evidence>
<organism evidence="2 3">
    <name type="scientific">Ureibacillus aquaedulcis</name>
    <dbReference type="NCBI Taxonomy" id="3058421"/>
    <lineage>
        <taxon>Bacteria</taxon>
        <taxon>Bacillati</taxon>
        <taxon>Bacillota</taxon>
        <taxon>Bacilli</taxon>
        <taxon>Bacillales</taxon>
        <taxon>Caryophanaceae</taxon>
        <taxon>Ureibacillus</taxon>
    </lineage>
</organism>
<feature type="transmembrane region" description="Helical" evidence="1">
    <location>
        <begin position="88"/>
        <end position="108"/>
    </location>
</feature>
<dbReference type="InterPro" id="IPR025699">
    <property type="entry name" value="ABC2_memb-like"/>
</dbReference>
<proteinExistence type="predicted"/>
<evidence type="ECO:0000256" key="1">
    <source>
        <dbReference type="SAM" id="Phobius"/>
    </source>
</evidence>
<keyword evidence="1" id="KW-1133">Transmembrane helix</keyword>
<comment type="caution">
    <text evidence="2">The sequence shown here is derived from an EMBL/GenBank/DDBJ whole genome shotgun (WGS) entry which is preliminary data.</text>
</comment>